<dbReference type="Proteomes" id="UP000247807">
    <property type="component" value="Unassembled WGS sequence"/>
</dbReference>
<dbReference type="RefSeq" id="WP_158466363.1">
    <property type="nucleotide sequence ID" value="NZ_QJUE01000002.1"/>
</dbReference>
<dbReference type="SUPFAM" id="SSF51730">
    <property type="entry name" value="FAD-linked oxidoreductase"/>
    <property type="match status" value="1"/>
</dbReference>
<accession>A0A318R0N9</accession>
<evidence type="ECO:0000313" key="3">
    <source>
        <dbReference type="Proteomes" id="UP000247807"/>
    </source>
</evidence>
<dbReference type="InterPro" id="IPR029041">
    <property type="entry name" value="FAD-linked_oxidoreductase-like"/>
</dbReference>
<dbReference type="OrthoDB" id="539351at2"/>
<evidence type="ECO:0000313" key="2">
    <source>
        <dbReference type="EMBL" id="PYE02866.1"/>
    </source>
</evidence>
<sequence length="277" mass="32366">MYNLNNIRTEISFKSFDELRSTLSFYKKNDLCKINIPCKNNLKKDFLLDSIKIATEEFPNIDFIPHFSIMHEFKRNSLNTQQSFIEFVKTINNLGCHELLLVSGSQKRSTLDSVSALEYVKDNTLFSKIDFSIGVAFNPYLPTYLFNDEILRLEKKLKSGLVTSIWIQFGTDYTLLESRMIKLKNIIHTTIKNPLKISNINIFASILIPSKQFLSRFKYRPWKGVYCSNEFLESVELANYTISKLLCTYKKYEIFPLIETPIASEYHLENLMKILKI</sequence>
<organism evidence="2 3">
    <name type="scientific">Prochlorococcus marinus XMU1408</name>
    <dbReference type="NCBI Taxonomy" id="2213228"/>
    <lineage>
        <taxon>Bacteria</taxon>
        <taxon>Bacillati</taxon>
        <taxon>Cyanobacteriota</taxon>
        <taxon>Cyanophyceae</taxon>
        <taxon>Synechococcales</taxon>
        <taxon>Prochlorococcaceae</taxon>
        <taxon>Prochlorococcus</taxon>
    </lineage>
</organism>
<dbReference type="AlphaFoldDB" id="A0A318R0N9"/>
<proteinExistence type="predicted"/>
<comment type="caution">
    <text evidence="2">The sequence shown here is derived from an EMBL/GenBank/DDBJ whole genome shotgun (WGS) entry which is preliminary data.</text>
</comment>
<gene>
    <name evidence="2" type="ORF">DNJ73_03720</name>
</gene>
<dbReference type="EMBL" id="QJUE01000002">
    <property type="protein sequence ID" value="PYE02866.1"/>
    <property type="molecule type" value="Genomic_DNA"/>
</dbReference>
<evidence type="ECO:0000256" key="1">
    <source>
        <dbReference type="ARBA" id="ARBA00023002"/>
    </source>
</evidence>
<protein>
    <recommendedName>
        <fullName evidence="4">Methylenetetrahydrofolate reductase (NAD(P)H)</fullName>
    </recommendedName>
</protein>
<name>A0A318R0N9_PROMR</name>
<keyword evidence="1" id="KW-0560">Oxidoreductase</keyword>
<dbReference type="GO" id="GO:0016491">
    <property type="term" value="F:oxidoreductase activity"/>
    <property type="evidence" value="ECO:0007669"/>
    <property type="project" value="UniProtKB-KW"/>
</dbReference>
<reference evidence="2 3" key="1">
    <citation type="journal article" date="2018" name="Appl. Environ. Microbiol.">
        <title>Genome rearrangement shapes Prochlorococcus ecological adaptation.</title>
        <authorList>
            <person name="Yan W."/>
            <person name="Wei S."/>
            <person name="Wang Q."/>
            <person name="Xiao X."/>
            <person name="Zeng Q."/>
            <person name="Jiao N."/>
            <person name="Zhang R."/>
        </authorList>
    </citation>
    <scope>NUCLEOTIDE SEQUENCE [LARGE SCALE GENOMIC DNA]</scope>
    <source>
        <strain evidence="2 3">XMU1408</strain>
    </source>
</reference>
<dbReference type="Gene3D" id="3.20.20.220">
    <property type="match status" value="1"/>
</dbReference>
<evidence type="ECO:0008006" key="4">
    <source>
        <dbReference type="Google" id="ProtNLM"/>
    </source>
</evidence>